<evidence type="ECO:0000256" key="1">
    <source>
        <dbReference type="ARBA" id="ARBA00022737"/>
    </source>
</evidence>
<evidence type="ECO:0000259" key="3">
    <source>
        <dbReference type="SMART" id="SM01088"/>
    </source>
</evidence>
<reference evidence="4 5" key="2">
    <citation type="submission" date="2018-11" db="EMBL/GenBank/DDBJ databases">
        <authorList>
            <consortium name="Pathogen Informatics"/>
        </authorList>
    </citation>
    <scope>NUCLEOTIDE SEQUENCE [LARGE SCALE GENOMIC DNA]</scope>
</reference>
<dbReference type="InterPro" id="IPR002486">
    <property type="entry name" value="Col_cuticle_N"/>
</dbReference>
<dbReference type="Pfam" id="PF01391">
    <property type="entry name" value="Collagen"/>
    <property type="match status" value="1"/>
</dbReference>
<dbReference type="Proteomes" id="UP000271162">
    <property type="component" value="Unassembled WGS sequence"/>
</dbReference>
<feature type="region of interest" description="Disordered" evidence="2">
    <location>
        <begin position="139"/>
        <end position="256"/>
    </location>
</feature>
<feature type="region of interest" description="Disordered" evidence="2">
    <location>
        <begin position="91"/>
        <end position="115"/>
    </location>
</feature>
<organism evidence="6">
    <name type="scientific">Nippostrongylus brasiliensis</name>
    <name type="common">Rat hookworm</name>
    <dbReference type="NCBI Taxonomy" id="27835"/>
    <lineage>
        <taxon>Eukaryota</taxon>
        <taxon>Metazoa</taxon>
        <taxon>Ecdysozoa</taxon>
        <taxon>Nematoda</taxon>
        <taxon>Chromadorea</taxon>
        <taxon>Rhabditida</taxon>
        <taxon>Rhabditina</taxon>
        <taxon>Rhabditomorpha</taxon>
        <taxon>Strongyloidea</taxon>
        <taxon>Heligmosomidae</taxon>
        <taxon>Nippostrongylus</taxon>
    </lineage>
</organism>
<evidence type="ECO:0000313" key="6">
    <source>
        <dbReference type="WBParaSite" id="NBR_0001900301-mRNA-1"/>
    </source>
</evidence>
<feature type="domain" description="Nematode cuticle collagen N-terminal" evidence="3">
    <location>
        <begin position="5"/>
        <end position="57"/>
    </location>
</feature>
<name>A0A0N4YP32_NIPBR</name>
<dbReference type="WBParaSite" id="NBR_0001900301-mRNA-1">
    <property type="protein sequence ID" value="NBR_0001900301-mRNA-1"/>
    <property type="gene ID" value="NBR_0001900301"/>
</dbReference>
<proteinExistence type="predicted"/>
<sequence length="342" mass="34351">MGIKTLAIIGCVLSGLVIVAAVTTVVTLYHQMNTLYADSMREMDEFKEYADDAWTGILIAKAELDNLQPHFGSGRSIRATGCDRNCNCSGSKKECSAGPPGPPGPAGIPGLDGVRGNDGTAGFRGVAVLSDDIFGCVQCPAGPPGPPGPDGDPGDPGIPGEAGAPGAPGKPGHSGKRGKGAPGPPGPPGPQGPIGNPGADGENGKDGREGPVGPPGEPGQIGKPGEDGQTGVHGEDGLPGADAAYCGCPPRSADFTDDQQIPVISLTKPGQPGGPGGPGNDAAYCPCPPRSTSAIVNTISQQTNTDNYAIITPRPGPPQQNGGYKKRGVLTKKLRRRLSKIA</sequence>
<dbReference type="OMA" id="WMEMITT"/>
<gene>
    <name evidence="4" type="ORF">NBR_LOCUS19004</name>
</gene>
<dbReference type="InterPro" id="IPR008160">
    <property type="entry name" value="Collagen"/>
</dbReference>
<dbReference type="SMART" id="SM01088">
    <property type="entry name" value="Col_cuticle_N"/>
    <property type="match status" value="1"/>
</dbReference>
<feature type="compositionally biased region" description="Low complexity" evidence="2">
    <location>
        <begin position="158"/>
        <end position="171"/>
    </location>
</feature>
<evidence type="ECO:0000313" key="5">
    <source>
        <dbReference type="Proteomes" id="UP000271162"/>
    </source>
</evidence>
<keyword evidence="1" id="KW-0677">Repeat</keyword>
<evidence type="ECO:0000256" key="2">
    <source>
        <dbReference type="SAM" id="MobiDB-lite"/>
    </source>
</evidence>
<reference evidence="6" key="1">
    <citation type="submission" date="2017-02" db="UniProtKB">
        <authorList>
            <consortium name="WormBaseParasite"/>
        </authorList>
    </citation>
    <scope>IDENTIFICATION</scope>
</reference>
<dbReference type="PANTHER" id="PTHR24637">
    <property type="entry name" value="COLLAGEN"/>
    <property type="match status" value="1"/>
</dbReference>
<feature type="compositionally biased region" description="Pro residues" evidence="2">
    <location>
        <begin position="182"/>
        <end position="191"/>
    </location>
</feature>
<dbReference type="PANTHER" id="PTHR24637:SF236">
    <property type="entry name" value="NEMATODE CUTICLE COLLAGEN N-TERMINAL DOMAIN-CONTAINING PROTEIN"/>
    <property type="match status" value="1"/>
</dbReference>
<evidence type="ECO:0000313" key="4">
    <source>
        <dbReference type="EMBL" id="VDL82733.1"/>
    </source>
</evidence>
<feature type="compositionally biased region" description="Pro residues" evidence="2">
    <location>
        <begin position="141"/>
        <end position="150"/>
    </location>
</feature>
<protein>
    <submittedName>
        <fullName evidence="6">Cuticle collagen bli-1 (inferred by orthology to a C. elegans protein)</fullName>
    </submittedName>
</protein>
<keyword evidence="5" id="KW-1185">Reference proteome</keyword>
<accession>A0A0N4YP32</accession>
<dbReference type="AlphaFoldDB" id="A0A0N4YP32"/>
<dbReference type="STRING" id="27835.A0A0N4YP32"/>
<dbReference type="Pfam" id="PF01484">
    <property type="entry name" value="Col_cuticle_N"/>
    <property type="match status" value="1"/>
</dbReference>
<dbReference type="EMBL" id="UYSL01023834">
    <property type="protein sequence ID" value="VDL82733.1"/>
    <property type="molecule type" value="Genomic_DNA"/>
</dbReference>
<dbReference type="GO" id="GO:0042302">
    <property type="term" value="F:structural constituent of cuticle"/>
    <property type="evidence" value="ECO:0007669"/>
    <property type="project" value="InterPro"/>
</dbReference>
<dbReference type="Gene3D" id="1.20.5.320">
    <property type="entry name" value="6-Phosphogluconate Dehydrogenase, domain 3"/>
    <property type="match status" value="1"/>
</dbReference>